<accession>A0A2H3SQ01</accession>
<reference evidence="2" key="1">
    <citation type="submission" date="2016-09" db="EMBL/GenBank/DDBJ databases">
        <authorList>
            <person name="Guldener U."/>
        </authorList>
    </citation>
    <scope>NUCLEOTIDE SEQUENCE [LARGE SCALE GENOMIC DNA]</scope>
    <source>
        <strain evidence="2">V64-1</strain>
    </source>
</reference>
<protein>
    <submittedName>
        <fullName evidence="1">Uncharacterized protein</fullName>
    </submittedName>
</protein>
<sequence length="13" mass="1613">MHYTIIIPIRRSL</sequence>
<dbReference type="EMBL" id="FMJY01000002">
    <property type="protein sequence ID" value="SCO78556.1"/>
    <property type="molecule type" value="Genomic_DNA"/>
</dbReference>
<gene>
    <name evidence="1" type="ORF">FRV6_02769</name>
</gene>
<dbReference type="Proteomes" id="UP000219369">
    <property type="component" value="Unassembled WGS sequence"/>
</dbReference>
<proteinExistence type="predicted"/>
<name>A0A2H3SQ01_FUSOX</name>
<organism evidence="1 2">
    <name type="scientific">Fusarium oxysporum</name>
    <name type="common">Fusarium vascular wilt</name>
    <dbReference type="NCBI Taxonomy" id="5507"/>
    <lineage>
        <taxon>Eukaryota</taxon>
        <taxon>Fungi</taxon>
        <taxon>Dikarya</taxon>
        <taxon>Ascomycota</taxon>
        <taxon>Pezizomycotina</taxon>
        <taxon>Sordariomycetes</taxon>
        <taxon>Hypocreomycetidae</taxon>
        <taxon>Hypocreales</taxon>
        <taxon>Nectriaceae</taxon>
        <taxon>Fusarium</taxon>
        <taxon>Fusarium oxysporum species complex</taxon>
    </lineage>
</organism>
<evidence type="ECO:0000313" key="2">
    <source>
        <dbReference type="Proteomes" id="UP000219369"/>
    </source>
</evidence>
<evidence type="ECO:0000313" key="1">
    <source>
        <dbReference type="EMBL" id="SCO78556.1"/>
    </source>
</evidence>